<evidence type="ECO:0000259" key="4">
    <source>
        <dbReference type="Pfam" id="PF01755"/>
    </source>
</evidence>
<dbReference type="InterPro" id="IPR002654">
    <property type="entry name" value="Glyco_trans_25"/>
</dbReference>
<dbReference type="GeneID" id="71052778"/>
<organism evidence="5 6">
    <name type="scientific">Burkholderia stabilis</name>
    <dbReference type="NCBI Taxonomy" id="95485"/>
    <lineage>
        <taxon>Bacteria</taxon>
        <taxon>Pseudomonadati</taxon>
        <taxon>Pseudomonadota</taxon>
        <taxon>Betaproteobacteria</taxon>
        <taxon>Burkholderiales</taxon>
        <taxon>Burkholderiaceae</taxon>
        <taxon>Burkholderia</taxon>
        <taxon>Burkholderia cepacia complex</taxon>
    </lineage>
</organism>
<gene>
    <name evidence="5" type="ORF">BSTAB16_0279</name>
</gene>
<reference evidence="5 6" key="1">
    <citation type="submission" date="2017-11" db="EMBL/GenBank/DDBJ databases">
        <authorList>
            <person name="Seth-Smith MB H."/>
        </authorList>
    </citation>
    <scope>NUCLEOTIDE SEQUENCE [LARGE SCALE GENOMIC DNA]</scope>
    <source>
        <strain evidence="5">E</strain>
    </source>
</reference>
<evidence type="ECO:0000313" key="5">
    <source>
        <dbReference type="EMBL" id="VBB10175.1"/>
    </source>
</evidence>
<comment type="pathway">
    <text evidence="2">Glycan metabolism; lacto-N-neotetraose biosynthesis.</text>
</comment>
<accession>A0AAJ5N7Q1</accession>
<dbReference type="AlphaFoldDB" id="A0AAJ5N7Q1"/>
<evidence type="ECO:0000256" key="2">
    <source>
        <dbReference type="ARBA" id="ARBA00005222"/>
    </source>
</evidence>
<dbReference type="RefSeq" id="WP_163012788.1">
    <property type="nucleotide sequence ID" value="NZ_LR025742.1"/>
</dbReference>
<evidence type="ECO:0000256" key="1">
    <source>
        <dbReference type="ARBA" id="ARBA00005068"/>
    </source>
</evidence>
<comment type="pathway">
    <text evidence="1">Bacterial outer membrane biogenesis; lipooligosaccharide biosynthesis.</text>
</comment>
<proteinExistence type="predicted"/>
<name>A0AAJ5N7Q1_9BURK</name>
<evidence type="ECO:0000256" key="3">
    <source>
        <dbReference type="ARBA" id="ARBA00022985"/>
    </source>
</evidence>
<evidence type="ECO:0000313" key="6">
    <source>
        <dbReference type="Proteomes" id="UP000268684"/>
    </source>
</evidence>
<dbReference type="Pfam" id="PF01755">
    <property type="entry name" value="Glyco_transf_25"/>
    <property type="match status" value="1"/>
</dbReference>
<protein>
    <submittedName>
        <fullName evidence="5">Glycosyltransferase family 25 (LPS biosynthesis protein)</fullName>
    </submittedName>
</protein>
<dbReference type="GO" id="GO:0009103">
    <property type="term" value="P:lipopolysaccharide biosynthetic process"/>
    <property type="evidence" value="ECO:0007669"/>
    <property type="project" value="UniProtKB-KW"/>
</dbReference>
<sequence length="298" mass="33163">MKLDGYYINLGRSHERRQSIDAQLERLSLTHVFARFPAVDGAAETEQIFESAGARSVWACRRSHEQVIAQSAPDTITIVLEDDVEFSEGFGRIVTEPVMRGFVAENPSVDMVFLDCCPYVASMPQLLAEAERHLPGRRQSPASAERNHEPASVSILDARDRYAYCAAAYVVTPRGKERLTALFRASAHADRTPIDSLFLGWIASGEINARIFVPFLVSPPLDVFESTIPYDTVGQPPVDVQENRWVSTVRRLLFAGETRVESGSPGQPPGEPVRMSSEYAAGMALYEQLRLMYLEQRG</sequence>
<keyword evidence="6" id="KW-1185">Reference proteome</keyword>
<feature type="domain" description="Glycosyl transferase family 25" evidence="4">
    <location>
        <begin position="6"/>
        <end position="184"/>
    </location>
</feature>
<dbReference type="EMBL" id="LR025742">
    <property type="protein sequence ID" value="VBB10175.1"/>
    <property type="molecule type" value="Genomic_DNA"/>
</dbReference>
<keyword evidence="3" id="KW-0448">Lipopolysaccharide biosynthesis</keyword>
<dbReference type="Proteomes" id="UP000268684">
    <property type="component" value="Chromosome I"/>
</dbReference>